<protein>
    <submittedName>
        <fullName evidence="1">Uncharacterized protein</fullName>
    </submittedName>
</protein>
<keyword evidence="2" id="KW-1185">Reference proteome</keyword>
<sequence length="99" mass="10737">MGEPKVHRVQADSELLVGLTHGGAHDVLTRVDLPRDSGVPQAGGVGRIRAATGQEYAPLTKKEHVRAQRRVRPGLDGCILVFAHGISVAQEPLVVKWFR</sequence>
<dbReference type="AlphaFoldDB" id="A0A1V3BYC8"/>
<proteinExistence type="predicted"/>
<gene>
    <name evidence="1" type="ORF">NOSIN_06825</name>
</gene>
<accession>A0A1V3BYC8</accession>
<evidence type="ECO:0000313" key="2">
    <source>
        <dbReference type="Proteomes" id="UP000189004"/>
    </source>
</evidence>
<reference evidence="2" key="1">
    <citation type="submission" date="2016-08" db="EMBL/GenBank/DDBJ databases">
        <authorList>
            <person name="Tokovenko B."/>
            <person name="Kalinowski J."/>
        </authorList>
    </citation>
    <scope>NUCLEOTIDE SEQUENCE [LARGE SCALE GENOMIC DNA]</scope>
    <source>
        <strain evidence="2">UTMC102</strain>
    </source>
</reference>
<comment type="caution">
    <text evidence="1">The sequence shown here is derived from an EMBL/GenBank/DDBJ whole genome shotgun (WGS) entry which is preliminary data.</text>
</comment>
<dbReference type="EMBL" id="MCOK01000001">
    <property type="protein sequence ID" value="OOC53551.1"/>
    <property type="molecule type" value="Genomic_DNA"/>
</dbReference>
<evidence type="ECO:0000313" key="1">
    <source>
        <dbReference type="EMBL" id="OOC53551.1"/>
    </source>
</evidence>
<name>A0A1V3BYC8_9ACTN</name>
<dbReference type="Proteomes" id="UP000189004">
    <property type="component" value="Unassembled WGS sequence"/>
</dbReference>
<organism evidence="1 2">
    <name type="scientific">Nocardiopsis sinuspersici</name>
    <dbReference type="NCBI Taxonomy" id="501010"/>
    <lineage>
        <taxon>Bacteria</taxon>
        <taxon>Bacillati</taxon>
        <taxon>Actinomycetota</taxon>
        <taxon>Actinomycetes</taxon>
        <taxon>Streptosporangiales</taxon>
        <taxon>Nocardiopsidaceae</taxon>
        <taxon>Nocardiopsis</taxon>
    </lineage>
</organism>